<reference evidence="1" key="1">
    <citation type="submission" date="2021-01" db="EMBL/GenBank/DDBJ databases">
        <title>Chromosome-level genome assembly of a human fungal pathogen reveals clustering of transcriptionally co-regulated genes.</title>
        <authorList>
            <person name="Voorhies M."/>
            <person name="Cohen S."/>
            <person name="Shea T.P."/>
            <person name="Petrus S."/>
            <person name="Munoz J.F."/>
            <person name="Poplawski S."/>
            <person name="Goldman W.E."/>
            <person name="Michael T."/>
            <person name="Cuomo C.A."/>
            <person name="Sil A."/>
            <person name="Beyhan S."/>
        </authorList>
    </citation>
    <scope>NUCLEOTIDE SEQUENCE</scope>
    <source>
        <strain evidence="1">H88</strain>
    </source>
</reference>
<dbReference type="Proteomes" id="UP000663419">
    <property type="component" value="Chromosome 1"/>
</dbReference>
<dbReference type="EMBL" id="CP069102">
    <property type="protein sequence ID" value="QSS50066.1"/>
    <property type="molecule type" value="Genomic_DNA"/>
</dbReference>
<gene>
    <name evidence="1" type="ORF">I7I53_10622</name>
</gene>
<dbReference type="VEuPathDB" id="FungiDB:I7I53_10622"/>
<organism evidence="1 2">
    <name type="scientific">Ajellomyces capsulatus (strain H88)</name>
    <name type="common">Darling's disease fungus</name>
    <name type="synonym">Histoplasma capsulatum</name>
    <dbReference type="NCBI Taxonomy" id="544711"/>
    <lineage>
        <taxon>Eukaryota</taxon>
        <taxon>Fungi</taxon>
        <taxon>Dikarya</taxon>
        <taxon>Ascomycota</taxon>
        <taxon>Pezizomycotina</taxon>
        <taxon>Eurotiomycetes</taxon>
        <taxon>Eurotiomycetidae</taxon>
        <taxon>Onygenales</taxon>
        <taxon>Ajellomycetaceae</taxon>
        <taxon>Histoplasma</taxon>
    </lineage>
</organism>
<sequence>MDVSCTVVRCTTPVVVLSRLEIQGLQITKRKRKKSTSLSSQHLTFNVCKSRLNEHGEVCNIHTIVTDSKSDWKSEQNKIK</sequence>
<proteinExistence type="predicted"/>
<accession>A0A8A1L7X1</accession>
<evidence type="ECO:0000313" key="1">
    <source>
        <dbReference type="EMBL" id="QSS50066.1"/>
    </source>
</evidence>
<evidence type="ECO:0000313" key="2">
    <source>
        <dbReference type="Proteomes" id="UP000663419"/>
    </source>
</evidence>
<protein>
    <submittedName>
        <fullName evidence="1">Uncharacterized protein</fullName>
    </submittedName>
</protein>
<name>A0A8A1L7X1_AJEC8</name>
<dbReference type="AlphaFoldDB" id="A0A8A1L7X1"/>